<dbReference type="NCBIfam" id="TIGR00172">
    <property type="entry name" value="maf"/>
    <property type="match status" value="1"/>
</dbReference>
<dbReference type="KEGG" id="aali:118460926"/>
<evidence type="ECO:0000313" key="3">
    <source>
        <dbReference type="EnsemblMetazoa" id="AALB000958-PA"/>
    </source>
</evidence>
<dbReference type="Pfam" id="PF02545">
    <property type="entry name" value="Maf"/>
    <property type="match status" value="1"/>
</dbReference>
<keyword evidence="4" id="KW-1185">Reference proteome</keyword>
<dbReference type="InterPro" id="IPR029001">
    <property type="entry name" value="ITPase-like_fam"/>
</dbReference>
<dbReference type="STRING" id="7167.A0A182F3C3"/>
<dbReference type="InterPro" id="IPR003697">
    <property type="entry name" value="Maf-like"/>
</dbReference>
<dbReference type="AlphaFoldDB" id="A0A182F3C3"/>
<reference evidence="3" key="2">
    <citation type="submission" date="2022-08" db="UniProtKB">
        <authorList>
            <consortium name="EnsemblMetazoa"/>
        </authorList>
    </citation>
    <scope>IDENTIFICATION</scope>
    <source>
        <strain evidence="3">STECLA/ALBI9_A</strain>
    </source>
</reference>
<dbReference type="SUPFAM" id="SSF52972">
    <property type="entry name" value="ITPase-like"/>
    <property type="match status" value="1"/>
</dbReference>
<evidence type="ECO:0000256" key="2">
    <source>
        <dbReference type="ARBA" id="ARBA00022801"/>
    </source>
</evidence>
<dbReference type="HAMAP" id="MF_00528">
    <property type="entry name" value="Maf"/>
    <property type="match status" value="1"/>
</dbReference>
<comment type="cofactor">
    <cofactor evidence="1">
        <name>a divalent metal cation</name>
        <dbReference type="ChEBI" id="CHEBI:60240"/>
    </cofactor>
</comment>
<dbReference type="RefSeq" id="XP_035781579.1">
    <property type="nucleotide sequence ID" value="XM_035925686.1"/>
</dbReference>
<dbReference type="PANTHER" id="PTHR43213">
    <property type="entry name" value="BIFUNCTIONAL DTTP/UTP PYROPHOSPHATASE/METHYLTRANSFERASE PROTEIN-RELATED"/>
    <property type="match status" value="1"/>
</dbReference>
<dbReference type="OrthoDB" id="10267058at2759"/>
<dbReference type="EnsemblMetazoa" id="AALB000958-RA">
    <property type="protein sequence ID" value="AALB000958-PA"/>
    <property type="gene ID" value="AALB000958"/>
</dbReference>
<dbReference type="GeneID" id="118460926"/>
<evidence type="ECO:0000256" key="1">
    <source>
        <dbReference type="ARBA" id="ARBA00001968"/>
    </source>
</evidence>
<dbReference type="GO" id="GO:0047429">
    <property type="term" value="F:nucleoside triphosphate diphosphatase activity"/>
    <property type="evidence" value="ECO:0007669"/>
    <property type="project" value="InterPro"/>
</dbReference>
<dbReference type="VEuPathDB" id="VectorBase:AALB20_026354"/>
<dbReference type="PIRSF" id="PIRSF006305">
    <property type="entry name" value="Maf"/>
    <property type="match status" value="1"/>
</dbReference>
<name>A0A182F3C3_ANOAL</name>
<organism evidence="3 4">
    <name type="scientific">Anopheles albimanus</name>
    <name type="common">New world malaria mosquito</name>
    <dbReference type="NCBI Taxonomy" id="7167"/>
    <lineage>
        <taxon>Eukaryota</taxon>
        <taxon>Metazoa</taxon>
        <taxon>Ecdysozoa</taxon>
        <taxon>Arthropoda</taxon>
        <taxon>Hexapoda</taxon>
        <taxon>Insecta</taxon>
        <taxon>Pterygota</taxon>
        <taxon>Neoptera</taxon>
        <taxon>Endopterygota</taxon>
        <taxon>Diptera</taxon>
        <taxon>Nematocera</taxon>
        <taxon>Culicoidea</taxon>
        <taxon>Culicidae</taxon>
        <taxon>Anophelinae</taxon>
        <taxon>Anopheles</taxon>
    </lineage>
</organism>
<dbReference type="CDD" id="cd00555">
    <property type="entry name" value="Maf"/>
    <property type="match status" value="1"/>
</dbReference>
<reference evidence="3 4" key="1">
    <citation type="journal article" date="2017" name="G3 (Bethesda)">
        <title>The Physical Genome Mapping of Anopheles albimanus Corrected Scaffold Misassemblies and Identified Interarm Rearrangements in Genus Anopheles.</title>
        <authorList>
            <person name="Artemov G.N."/>
            <person name="Peery A.N."/>
            <person name="Jiang X."/>
            <person name="Tu Z."/>
            <person name="Stegniy V.N."/>
            <person name="Sharakhova M.V."/>
            <person name="Sharakhov I.V."/>
        </authorList>
    </citation>
    <scope>NUCLEOTIDE SEQUENCE [LARGE SCALE GENOMIC DNA]</scope>
    <source>
        <strain evidence="3 4">ALBI9_A</strain>
    </source>
</reference>
<dbReference type="PANTHER" id="PTHR43213:SF5">
    <property type="entry name" value="BIFUNCTIONAL DTTP_UTP PYROPHOSPHATASE_METHYLTRANSFERASE PROTEIN-RELATED"/>
    <property type="match status" value="1"/>
</dbReference>
<dbReference type="VEuPathDB" id="VectorBase:AALB000958"/>
<dbReference type="Proteomes" id="UP000069272">
    <property type="component" value="Chromosome 2L"/>
</dbReference>
<proteinExistence type="inferred from homology"/>
<keyword evidence="2" id="KW-0378">Hydrolase</keyword>
<protein>
    <submittedName>
        <fullName evidence="3">Uncharacterized protein</fullName>
    </submittedName>
</protein>
<sequence length="208" mass="23208">MLRPILGQLAKKDLVLASNSERRKELIKNLGVDRVILCGSTFEENLDPSKYSFGDYVAATAHGKVQEVYERLSKQDADKSYVVIGADTMVTMDGHMYGKPKTPEEAFDVLRKLMGKPHVVYTGVVIKHEQQEVRFTESCKVYFGKASDEQIRAYIDTGEPFDKAGGYGIQGLGGCFVEKIEGDYFTVVGLPIHRLSVELCKMFGHEVC</sequence>
<dbReference type="Gene3D" id="3.90.950.10">
    <property type="match status" value="1"/>
</dbReference>
<evidence type="ECO:0000313" key="4">
    <source>
        <dbReference type="Proteomes" id="UP000069272"/>
    </source>
</evidence>
<accession>A0A182F3C3</accession>